<proteinExistence type="predicted"/>
<gene>
    <name evidence="1" type="ORF">AL399_00545</name>
</gene>
<comment type="caution">
    <text evidence="1">The sequence shown here is derived from an EMBL/GenBank/DDBJ whole genome shotgun (WGS) entry which is preliminary data.</text>
</comment>
<reference evidence="1" key="1">
    <citation type="submission" date="2015-08" db="EMBL/GenBank/DDBJ databases">
        <title>Candidatus Bacteriodes Periocalifornicus.</title>
        <authorList>
            <person name="McLean J.S."/>
            <person name="Kelley S."/>
        </authorList>
    </citation>
    <scope>NUCLEOTIDE SEQUENCE [LARGE SCALE GENOMIC DNA]</scope>
    <source>
        <strain evidence="1">12B</strain>
    </source>
</reference>
<dbReference type="Proteomes" id="UP000054172">
    <property type="component" value="Unassembled WGS sequence"/>
</dbReference>
<dbReference type="PATRIC" id="fig|1702214.3.peg.744"/>
<dbReference type="EMBL" id="LIIK01000002">
    <property type="protein sequence ID" value="KQM09574.1"/>
    <property type="molecule type" value="Genomic_DNA"/>
</dbReference>
<accession>A0A0Q4BB34</accession>
<evidence type="ECO:0000313" key="1">
    <source>
        <dbReference type="EMBL" id="KQM09574.1"/>
    </source>
</evidence>
<evidence type="ECO:0000313" key="2">
    <source>
        <dbReference type="Proteomes" id="UP000054172"/>
    </source>
</evidence>
<name>A0A0Q4BB34_9BACT</name>
<dbReference type="AlphaFoldDB" id="A0A0Q4BB34"/>
<sequence>MVVKRRHGQATFGLPLRTGGRTLAAYELGGRVLAALGTSPTEIRMESAFLKACREASFSEGDLYEGIEMRDIFGRGFFPLVNKMIFNHHVHLSRAVATRRAASLSRPSPPSAYQWSAQRAFVATWRAAIKEPRRGKAHRGKSVQRYFVE</sequence>
<protein>
    <submittedName>
        <fullName evidence="1">Uncharacterized protein</fullName>
    </submittedName>
</protein>
<keyword evidence="2" id="KW-1185">Reference proteome</keyword>
<organism evidence="1 2">
    <name type="scientific">Candidatus [Bacteroides] periocalifornicus</name>
    <dbReference type="NCBI Taxonomy" id="1702214"/>
    <lineage>
        <taxon>Bacteria</taxon>
        <taxon>Pseudomonadati</taxon>
        <taxon>Bacteroidota</taxon>
    </lineage>
</organism>